<name>A0A0N4U8F5_DRAME</name>
<dbReference type="SMART" id="SM00338">
    <property type="entry name" value="BRLZ"/>
    <property type="match status" value="1"/>
</dbReference>
<evidence type="ECO:0000313" key="4">
    <source>
        <dbReference type="Proteomes" id="UP000038040"/>
    </source>
</evidence>
<dbReference type="Proteomes" id="UP000274756">
    <property type="component" value="Unassembled WGS sequence"/>
</dbReference>
<dbReference type="AlphaFoldDB" id="A0A0N4U8F5"/>
<dbReference type="EMBL" id="UYYG01001160">
    <property type="protein sequence ID" value="VDN57509.1"/>
    <property type="molecule type" value="Genomic_DNA"/>
</dbReference>
<dbReference type="SUPFAM" id="SSF57959">
    <property type="entry name" value="Leucine zipper domain"/>
    <property type="match status" value="1"/>
</dbReference>
<dbReference type="PROSITE" id="PS00036">
    <property type="entry name" value="BZIP_BASIC"/>
    <property type="match status" value="1"/>
</dbReference>
<gene>
    <name evidence="3" type="ORF">DME_LOCUS7482</name>
</gene>
<evidence type="ECO:0000313" key="3">
    <source>
        <dbReference type="EMBL" id="VDN57509.1"/>
    </source>
</evidence>
<dbReference type="InterPro" id="IPR004827">
    <property type="entry name" value="bZIP"/>
</dbReference>
<keyword evidence="1" id="KW-0175">Coiled coil</keyword>
<organism evidence="4 6">
    <name type="scientific">Dracunculus medinensis</name>
    <name type="common">Guinea worm</name>
    <dbReference type="NCBI Taxonomy" id="318479"/>
    <lineage>
        <taxon>Eukaryota</taxon>
        <taxon>Metazoa</taxon>
        <taxon>Ecdysozoa</taxon>
        <taxon>Nematoda</taxon>
        <taxon>Chromadorea</taxon>
        <taxon>Rhabditida</taxon>
        <taxon>Spirurina</taxon>
        <taxon>Dracunculoidea</taxon>
        <taxon>Dracunculidae</taxon>
        <taxon>Dracunculus</taxon>
    </lineage>
</organism>
<dbReference type="PROSITE" id="PS50217">
    <property type="entry name" value="BZIP"/>
    <property type="match status" value="1"/>
</dbReference>
<evidence type="ECO:0000259" key="2">
    <source>
        <dbReference type="PROSITE" id="PS50217"/>
    </source>
</evidence>
<feature type="domain" description="BZIP" evidence="2">
    <location>
        <begin position="159"/>
        <end position="222"/>
    </location>
</feature>
<keyword evidence="5" id="KW-1185">Reference proteome</keyword>
<evidence type="ECO:0000313" key="6">
    <source>
        <dbReference type="WBParaSite" id="DME_0000332301-mRNA-1"/>
    </source>
</evidence>
<dbReference type="Gene3D" id="1.20.5.170">
    <property type="match status" value="1"/>
</dbReference>
<reference evidence="3 5" key="2">
    <citation type="submission" date="2018-11" db="EMBL/GenBank/DDBJ databases">
        <authorList>
            <consortium name="Pathogen Informatics"/>
        </authorList>
    </citation>
    <scope>NUCLEOTIDE SEQUENCE [LARGE SCALE GENOMIC DNA]</scope>
</reference>
<dbReference type="WBParaSite" id="DME_0000332301-mRNA-1">
    <property type="protein sequence ID" value="DME_0000332301-mRNA-1"/>
    <property type="gene ID" value="DME_0000332301"/>
</dbReference>
<feature type="coiled-coil region" evidence="1">
    <location>
        <begin position="184"/>
        <end position="211"/>
    </location>
</feature>
<evidence type="ECO:0000256" key="1">
    <source>
        <dbReference type="SAM" id="Coils"/>
    </source>
</evidence>
<dbReference type="CDD" id="cd14692">
    <property type="entry name" value="bZIP_ATF4"/>
    <property type="match status" value="1"/>
</dbReference>
<dbReference type="GO" id="GO:0003700">
    <property type="term" value="F:DNA-binding transcription factor activity"/>
    <property type="evidence" value="ECO:0007669"/>
    <property type="project" value="InterPro"/>
</dbReference>
<sequence length="254" mass="30164">MIRFVIIRLEKTIGTLTNKWNKQRRPPRKQPRSVVFVEPKSSTNIDFETNNNRYNHSDHIDYHQHTLNNCYNCTIACTDAQSHCLANVDEFHLTYTDSNNSEIPSREQILNEIIQECSQIEMHHSLSSTVSSHSSSPPPITDNFHFITLNEINFEKNRKHNSERKKAQNRVAASRYREKKRRFRNEQTDLIKKYETKNKFLRSKRDDLQKEIYFMLNIMEEFGFADKINSFKKFSMKSKFEKCSRDDINTTDAE</sequence>
<dbReference type="Proteomes" id="UP000038040">
    <property type="component" value="Unplaced"/>
</dbReference>
<evidence type="ECO:0000313" key="5">
    <source>
        <dbReference type="Proteomes" id="UP000274756"/>
    </source>
</evidence>
<proteinExistence type="predicted"/>
<reference evidence="6" key="1">
    <citation type="submission" date="2017-02" db="UniProtKB">
        <authorList>
            <consortium name="WormBaseParasite"/>
        </authorList>
    </citation>
    <scope>IDENTIFICATION</scope>
</reference>
<dbReference type="STRING" id="318479.A0A0N4U8F5"/>
<dbReference type="InterPro" id="IPR046347">
    <property type="entry name" value="bZIP_sf"/>
</dbReference>
<accession>A0A0N4U8F5</accession>
<dbReference type="OrthoDB" id="5847285at2759"/>
<protein>
    <submittedName>
        <fullName evidence="6">BZIP domain-containing protein</fullName>
    </submittedName>
</protein>